<dbReference type="PROSITE" id="PS51197">
    <property type="entry name" value="HTH_RRF2_2"/>
    <property type="match status" value="1"/>
</dbReference>
<dbReference type="PATRIC" id="fig|1613.112.peg.957"/>
<evidence type="ECO:0000313" key="2">
    <source>
        <dbReference type="Proteomes" id="UP000094714"/>
    </source>
</evidence>
<sequence>MMMKYSHRVSDGVHVLSYVYLHQDTKISSARLASSIDSNPSLVRRLMSRLTKAGLLVTHPGTASPALAKEPEEITLLDVYRAVEDQYHLLHIDEQTNPDCPIGKNIQGVLTQEFAKVQAAAEAAMQEITLAEITANLQERIEG</sequence>
<dbReference type="PANTHER" id="PTHR33221">
    <property type="entry name" value="WINGED HELIX-TURN-HELIX TRANSCRIPTIONAL REGULATOR, RRF2 FAMILY"/>
    <property type="match status" value="1"/>
</dbReference>
<dbReference type="PANTHER" id="PTHR33221:SF15">
    <property type="entry name" value="HTH-TYPE TRANSCRIPTIONAL REGULATOR YWGB-RELATED"/>
    <property type="match status" value="1"/>
</dbReference>
<organism evidence="1 2">
    <name type="scientific">Limosilactobacillus fermentum</name>
    <name type="common">Lactobacillus fermentum</name>
    <dbReference type="NCBI Taxonomy" id="1613"/>
    <lineage>
        <taxon>Bacteria</taxon>
        <taxon>Bacillati</taxon>
        <taxon>Bacillota</taxon>
        <taxon>Bacilli</taxon>
        <taxon>Lactobacillales</taxon>
        <taxon>Lactobacillaceae</taxon>
        <taxon>Limosilactobacillus</taxon>
    </lineage>
</organism>
<gene>
    <name evidence="1" type="ORF">LACFE_CDS0913</name>
</gene>
<dbReference type="InterPro" id="IPR036388">
    <property type="entry name" value="WH-like_DNA-bd_sf"/>
</dbReference>
<dbReference type="GO" id="GO:0005829">
    <property type="term" value="C:cytosol"/>
    <property type="evidence" value="ECO:0007669"/>
    <property type="project" value="TreeGrafter"/>
</dbReference>
<name>A0A1D7ZWX0_LIMFE</name>
<protein>
    <submittedName>
        <fullName evidence="1">Transcriptional regulator</fullName>
    </submittedName>
</protein>
<dbReference type="Gene3D" id="1.10.10.10">
    <property type="entry name" value="Winged helix-like DNA-binding domain superfamily/Winged helix DNA-binding domain"/>
    <property type="match status" value="1"/>
</dbReference>
<dbReference type="SUPFAM" id="SSF46785">
    <property type="entry name" value="Winged helix' DNA-binding domain"/>
    <property type="match status" value="1"/>
</dbReference>
<proteinExistence type="predicted"/>
<evidence type="ECO:0000313" key="1">
    <source>
        <dbReference type="EMBL" id="AOR74373.1"/>
    </source>
</evidence>
<dbReference type="Pfam" id="PF02082">
    <property type="entry name" value="Rrf2"/>
    <property type="match status" value="1"/>
</dbReference>
<dbReference type="AlphaFoldDB" id="A0A1D7ZWX0"/>
<reference evidence="1 2" key="1">
    <citation type="submission" date="2016-09" db="EMBL/GenBank/DDBJ databases">
        <title>Genome Sequence of the Lactobacillus fermentum strain NCC2970 (CNCM I-5068).</title>
        <authorList>
            <person name="Barretto C."/>
            <person name="Ngom-Bru C."/>
            <person name="Genevaz A."/>
            <person name="Fournier C."/>
            <person name="Moine D."/>
            <person name="Kassam M."/>
            <person name="Iltis A."/>
            <person name="Sagory-Zalkind P."/>
            <person name="Faucherand G."/>
            <person name="Descombes P."/>
            <person name="Duboux S."/>
        </authorList>
    </citation>
    <scope>NUCLEOTIDE SEQUENCE [LARGE SCALE GENOMIC DNA]</scope>
    <source>
        <strain evidence="1 2">NCC2970</strain>
    </source>
</reference>
<dbReference type="InterPro" id="IPR036390">
    <property type="entry name" value="WH_DNA-bd_sf"/>
</dbReference>
<accession>A0A1D7ZWX0</accession>
<dbReference type="InterPro" id="IPR000944">
    <property type="entry name" value="Tscrpt_reg_Rrf2"/>
</dbReference>
<dbReference type="EMBL" id="CP017151">
    <property type="protein sequence ID" value="AOR74373.1"/>
    <property type="molecule type" value="Genomic_DNA"/>
</dbReference>
<dbReference type="GO" id="GO:0003700">
    <property type="term" value="F:DNA-binding transcription factor activity"/>
    <property type="evidence" value="ECO:0007669"/>
    <property type="project" value="TreeGrafter"/>
</dbReference>
<dbReference type="Proteomes" id="UP000094714">
    <property type="component" value="Chromosome"/>
</dbReference>